<comment type="caution">
    <text evidence="2">The sequence shown here is derived from an EMBL/GenBank/DDBJ whole genome shotgun (WGS) entry which is preliminary data.</text>
</comment>
<dbReference type="Gene3D" id="2.180.10.10">
    <property type="entry name" value="RHS repeat-associated core"/>
    <property type="match status" value="1"/>
</dbReference>
<dbReference type="InterPro" id="IPR050708">
    <property type="entry name" value="T6SS_VgrG/RHS"/>
</dbReference>
<dbReference type="InterPro" id="IPR029122">
    <property type="entry name" value="Ntox10"/>
</dbReference>
<dbReference type="RefSeq" id="WP_337335772.1">
    <property type="nucleotide sequence ID" value="NZ_JBBDHC010000014.1"/>
</dbReference>
<accession>A0AAW9R7Y6</accession>
<reference evidence="2 3" key="1">
    <citation type="journal article" date="2016" name="Antonie Van Leeuwenhoek">
        <title>Denitratimonas tolerans gen. nov., sp. nov., a denitrifying bacterium isolated from a bioreactor for tannery wastewater treatment.</title>
        <authorList>
            <person name="Han S.I."/>
            <person name="Kim J.O."/>
            <person name="Lee Y.R."/>
            <person name="Ekpeghere K.I."/>
            <person name="Koh S.C."/>
            <person name="Whang K.S."/>
        </authorList>
    </citation>
    <scope>NUCLEOTIDE SEQUENCE [LARGE SCALE GENOMIC DNA]</scope>
    <source>
        <strain evidence="2 3">KACC 17565</strain>
    </source>
</reference>
<proteinExistence type="predicted"/>
<organism evidence="2 3">
    <name type="scientific">Denitratimonas tolerans</name>
    <dbReference type="NCBI Taxonomy" id="1338420"/>
    <lineage>
        <taxon>Bacteria</taxon>
        <taxon>Pseudomonadati</taxon>
        <taxon>Pseudomonadota</taxon>
        <taxon>Gammaproteobacteria</taxon>
        <taxon>Lysobacterales</taxon>
        <taxon>Lysobacteraceae</taxon>
        <taxon>Denitratimonas</taxon>
    </lineage>
</organism>
<dbReference type="NCBIfam" id="TIGR03696">
    <property type="entry name" value="Rhs_assc_core"/>
    <property type="match status" value="1"/>
</dbReference>
<evidence type="ECO:0000313" key="3">
    <source>
        <dbReference type="Proteomes" id="UP001364472"/>
    </source>
</evidence>
<feature type="domain" description="Novel toxin 10" evidence="1">
    <location>
        <begin position="353"/>
        <end position="430"/>
    </location>
</feature>
<gene>
    <name evidence="2" type="ORF">WB794_10330</name>
</gene>
<dbReference type="PANTHER" id="PTHR32305">
    <property type="match status" value="1"/>
</dbReference>
<sequence length="529" mass="58360">MRDPAPQIARFQRRRQRRRRCSGFTYGNGLIHSRTLNARGLPQRIRDHSGVASRLDYSYGYDRHGNVTSILDGVNANENRSLQYDARDRPIVATAPNIYGEEIYDYDALDNVRRVAGYPNGLGGYVQDHRYQYDASQRLYRIDNELGAQQWGFAGNGFGETYTRTGHGQSWNYQWNAAGRMTRATRYYAGSTWENYVYDTHGHRTRSTRNTGSTRFQVYSRAGQLLYTEDSRDNQRIDYIHLGNKLVAQRSRPLAGSTVTTTWHHTDHIGSANVETNAAGVQTQRTVRMPYGAPYSGVYREGPGFAGHVTDTQTNLTYMQQRYYDPIAQRFLSPDPVDVSPANGSNFNRYWYANNNPYKYRDPDGRYVESIWDAASIAVGVVSLAGNVWDGNWSAAAADVGGIAIDAAALALPVPGGAGMAIQASRQADNAASAINGLNLNKQLASESQTSRILAGEGEAIAGAGTDKALRDAPRLADQYGGAAGDWSKVSGGNHVAPDGTKIETHGYENKATGQIVELKTKLIDEGKR</sequence>
<evidence type="ECO:0000313" key="2">
    <source>
        <dbReference type="EMBL" id="MEJ1250067.1"/>
    </source>
</evidence>
<dbReference type="Proteomes" id="UP001364472">
    <property type="component" value="Unassembled WGS sequence"/>
</dbReference>
<dbReference type="InterPro" id="IPR022385">
    <property type="entry name" value="Rhs_assc_core"/>
</dbReference>
<dbReference type="EMBL" id="JBBDHC010000014">
    <property type="protein sequence ID" value="MEJ1250067.1"/>
    <property type="molecule type" value="Genomic_DNA"/>
</dbReference>
<dbReference type="AlphaFoldDB" id="A0AAW9R7Y6"/>
<protein>
    <submittedName>
        <fullName evidence="2">RHS repeat-associated core domain-containing protein</fullName>
    </submittedName>
</protein>
<dbReference type="PANTHER" id="PTHR32305:SF15">
    <property type="entry name" value="PROTEIN RHSA-RELATED"/>
    <property type="match status" value="1"/>
</dbReference>
<keyword evidence="3" id="KW-1185">Reference proteome</keyword>
<evidence type="ECO:0000259" key="1">
    <source>
        <dbReference type="Pfam" id="PF15520"/>
    </source>
</evidence>
<name>A0AAW9R7Y6_9GAMM</name>
<dbReference type="Pfam" id="PF15520">
    <property type="entry name" value="Ntox10"/>
    <property type="match status" value="1"/>
</dbReference>